<feature type="transmembrane region" description="Helical" evidence="1">
    <location>
        <begin position="68"/>
        <end position="88"/>
    </location>
</feature>
<dbReference type="EMBL" id="NRSH01000082">
    <property type="protein sequence ID" value="MBK1726946.1"/>
    <property type="molecule type" value="Genomic_DNA"/>
</dbReference>
<keyword evidence="1" id="KW-0812">Transmembrane</keyword>
<feature type="transmembrane region" description="Helical" evidence="1">
    <location>
        <begin position="37"/>
        <end position="56"/>
    </location>
</feature>
<evidence type="ECO:0000313" key="2">
    <source>
        <dbReference type="EMBL" id="MBK1726946.1"/>
    </source>
</evidence>
<keyword evidence="1" id="KW-0472">Membrane</keyword>
<comment type="caution">
    <text evidence="2">The sequence shown here is derived from an EMBL/GenBank/DDBJ whole genome shotgun (WGS) entry which is preliminary data.</text>
</comment>
<name>A0ABS1E5C9_9GAMM</name>
<sequence>MGGRSLYTLLYVAATAICVGISVYLSYFGYYSHLQELAGLFAVLLGILLFGTDMLLRRFRLEGRSLTKPLLFFAVVAAFSGASNYNFLYTNFMADDLAERVVTEQFATFRSDLVETRRALQASPAVAEVRRGRQALERALENLRVQVNDPLRPGCGERCRSHVSAIYQRLGGPPTELAIPAVDAGAERTARWYENFRRAVIQDFENGQIPERYHRARALIAEIDGLLERYDDPYEALAEAGERRGRALVEDRDYAVIGELRNRSRAVERRANALLPAGSEVRHAAITSDLDKLGEIPISLRDGLIERPNPG</sequence>
<proteinExistence type="predicted"/>
<gene>
    <name evidence="2" type="ORF">CKO13_07905</name>
</gene>
<evidence type="ECO:0000313" key="3">
    <source>
        <dbReference type="Proteomes" id="UP000738126"/>
    </source>
</evidence>
<evidence type="ECO:0008006" key="4">
    <source>
        <dbReference type="Google" id="ProtNLM"/>
    </source>
</evidence>
<dbReference type="RefSeq" id="WP_200259216.1">
    <property type="nucleotide sequence ID" value="NZ_NRSH01000082.1"/>
</dbReference>
<reference evidence="2 3" key="1">
    <citation type="journal article" date="2020" name="Microorganisms">
        <title>Osmotic Adaptation and Compatible Solute Biosynthesis of Phototrophic Bacteria as Revealed from Genome Analyses.</title>
        <authorList>
            <person name="Imhoff J.F."/>
            <person name="Rahn T."/>
            <person name="Kunzel S."/>
            <person name="Keller A."/>
            <person name="Neulinger S.C."/>
        </authorList>
    </citation>
    <scope>NUCLEOTIDE SEQUENCE [LARGE SCALE GENOMIC DNA]</scope>
    <source>
        <strain evidence="2 3">DSM 15116</strain>
    </source>
</reference>
<organism evidence="2 3">
    <name type="scientific">Halorhodospira neutriphila</name>
    <dbReference type="NCBI Taxonomy" id="168379"/>
    <lineage>
        <taxon>Bacteria</taxon>
        <taxon>Pseudomonadati</taxon>
        <taxon>Pseudomonadota</taxon>
        <taxon>Gammaproteobacteria</taxon>
        <taxon>Chromatiales</taxon>
        <taxon>Ectothiorhodospiraceae</taxon>
        <taxon>Halorhodospira</taxon>
    </lineage>
</organism>
<feature type="non-terminal residue" evidence="2">
    <location>
        <position position="311"/>
    </location>
</feature>
<accession>A0ABS1E5C9</accession>
<feature type="transmembrane region" description="Helical" evidence="1">
    <location>
        <begin position="7"/>
        <end position="31"/>
    </location>
</feature>
<protein>
    <recommendedName>
        <fullName evidence="4">Transmembrane protein</fullName>
    </recommendedName>
</protein>
<evidence type="ECO:0000256" key="1">
    <source>
        <dbReference type="SAM" id="Phobius"/>
    </source>
</evidence>
<dbReference type="Proteomes" id="UP000738126">
    <property type="component" value="Unassembled WGS sequence"/>
</dbReference>
<keyword evidence="3" id="KW-1185">Reference proteome</keyword>
<keyword evidence="1" id="KW-1133">Transmembrane helix</keyword>